<comment type="caution">
    <text evidence="1">The sequence shown here is derived from an EMBL/GenBank/DDBJ whole genome shotgun (WGS) entry which is preliminary data.</text>
</comment>
<dbReference type="AlphaFoldDB" id="A0A7J7KB82"/>
<protein>
    <submittedName>
        <fullName evidence="1">Uncharacterized protein</fullName>
    </submittedName>
</protein>
<dbReference type="Proteomes" id="UP000593567">
    <property type="component" value="Unassembled WGS sequence"/>
</dbReference>
<dbReference type="EMBL" id="VXIV02000865">
    <property type="protein sequence ID" value="KAF6035527.1"/>
    <property type="molecule type" value="Genomic_DNA"/>
</dbReference>
<reference evidence="1" key="1">
    <citation type="submission" date="2020-06" db="EMBL/GenBank/DDBJ databases">
        <title>Draft genome of Bugula neritina, a colonial animal packing powerful symbionts and potential medicines.</title>
        <authorList>
            <person name="Rayko M."/>
        </authorList>
    </citation>
    <scope>NUCLEOTIDE SEQUENCE [LARGE SCALE GENOMIC DNA]</scope>
    <source>
        <strain evidence="1">Kwan_BN1</strain>
    </source>
</reference>
<organism evidence="1 2">
    <name type="scientific">Bugula neritina</name>
    <name type="common">Brown bryozoan</name>
    <name type="synonym">Sertularia neritina</name>
    <dbReference type="NCBI Taxonomy" id="10212"/>
    <lineage>
        <taxon>Eukaryota</taxon>
        <taxon>Metazoa</taxon>
        <taxon>Spiralia</taxon>
        <taxon>Lophotrochozoa</taxon>
        <taxon>Bryozoa</taxon>
        <taxon>Gymnolaemata</taxon>
        <taxon>Cheilostomatida</taxon>
        <taxon>Flustrina</taxon>
        <taxon>Buguloidea</taxon>
        <taxon>Bugulidae</taxon>
        <taxon>Bugula</taxon>
    </lineage>
</organism>
<dbReference type="OrthoDB" id="5912733at2759"/>
<proteinExistence type="predicted"/>
<dbReference type="InterPro" id="IPR027417">
    <property type="entry name" value="P-loop_NTPase"/>
</dbReference>
<evidence type="ECO:0000313" key="1">
    <source>
        <dbReference type="EMBL" id="KAF6035527.1"/>
    </source>
</evidence>
<accession>A0A7J7KB82</accession>
<gene>
    <name evidence="1" type="ORF">EB796_006160</name>
</gene>
<dbReference type="PANTHER" id="PTHR33844:SF1">
    <property type="entry name" value="SULFOTRANSFERASE DOMAIN-CONTAINING PROTEIN"/>
    <property type="match status" value="1"/>
</dbReference>
<evidence type="ECO:0000313" key="2">
    <source>
        <dbReference type="Proteomes" id="UP000593567"/>
    </source>
</evidence>
<dbReference type="PANTHER" id="PTHR33844">
    <property type="entry name" value="SULFOTRANSFER_1 DOMAIN-CONTAINING PROTEIN"/>
    <property type="match status" value="1"/>
</dbReference>
<name>A0A7J7KB82_BUGNE</name>
<dbReference type="SUPFAM" id="SSF52540">
    <property type="entry name" value="P-loop containing nucleoside triphosphate hydrolases"/>
    <property type="match status" value="1"/>
</dbReference>
<sequence length="201" mass="23413">MATLKPYWVFMLYLIQLTAFEFFKMCQRVWWKLSGVQKHINKCYHDDQYDMSVQCLRVWGKCKPSPLTIPQLHHFLTTHVKFVNPEYALGKHVTLLAVNDKDAIFGVFSPQEDIYNVRKWPFLYIAEFQTAEHILVMPMTSFIRLANKLGDPRSKVIWVHSTGRCGSTALAQAFNSLPDVLAMAEPMCFFSLKQKLFEKEV</sequence>
<keyword evidence="2" id="KW-1185">Reference proteome</keyword>